<protein>
    <recommendedName>
        <fullName evidence="1">tRNA-uridine aminocarboxypropyltransferase</fullName>
        <ecNumber evidence="1">2.5.1.25</ecNumber>
    </recommendedName>
</protein>
<sequence>MWYATCLEKRTRIVNLPGPKSAVHHISQHACQRVAPVVAGAVRPWTDNRRMPHAVSQLRADRLTHSVKPFLARRGSRSPRCAGCRLLPSHCLCGLRPMVPTRAGMCLLMADIEPLKPSNTGWLIADMVADTYAFGWARTEVDPALLALLADPQWQPYVVFPGEYAAPERVVHAVQPDAAAPARRPLFILLDGTWSEARKMFGKSPYLAGLPVLSLEPDRASAYRLRRSRRNDHFCTSEVAALCLALAGETVAAETLNAYLDVFTYHYLQARNQQPVDPDSPAHQRLREAAETSAALA</sequence>
<evidence type="ECO:0000256" key="5">
    <source>
        <dbReference type="SAM" id="MobiDB-lite"/>
    </source>
</evidence>
<evidence type="ECO:0000256" key="4">
    <source>
        <dbReference type="ARBA" id="ARBA00022694"/>
    </source>
</evidence>
<dbReference type="Pfam" id="PF03942">
    <property type="entry name" value="DTW"/>
    <property type="match status" value="1"/>
</dbReference>
<dbReference type="EMBL" id="QPJK01000005">
    <property type="protein sequence ID" value="RCW70583.1"/>
    <property type="molecule type" value="Genomic_DNA"/>
</dbReference>
<feature type="region of interest" description="Disordered" evidence="5">
    <location>
        <begin position="274"/>
        <end position="297"/>
    </location>
</feature>
<feature type="compositionally biased region" description="Basic and acidic residues" evidence="5">
    <location>
        <begin position="280"/>
        <end position="290"/>
    </location>
</feature>
<proteinExistence type="predicted"/>
<comment type="caution">
    <text evidence="7">The sequence shown here is derived from an EMBL/GenBank/DDBJ whole genome shotgun (WGS) entry which is preliminary data.</text>
</comment>
<dbReference type="AlphaFoldDB" id="A0A368XRJ3"/>
<dbReference type="EC" id="2.5.1.25" evidence="1"/>
<accession>A0A368XRJ3</accession>
<keyword evidence="8" id="KW-1185">Reference proteome</keyword>
<keyword evidence="3" id="KW-0949">S-adenosyl-L-methionine</keyword>
<reference evidence="7 8" key="1">
    <citation type="submission" date="2018-07" db="EMBL/GenBank/DDBJ databases">
        <title>Genomic Encyclopedia of Type Strains, Phase IV (KMG-IV): sequencing the most valuable type-strain genomes for metagenomic binning, comparative biology and taxonomic classification.</title>
        <authorList>
            <person name="Goeker M."/>
        </authorList>
    </citation>
    <scope>NUCLEOTIDE SEQUENCE [LARGE SCALE GENOMIC DNA]</scope>
    <source>
        <strain evidence="7 8">DSM 21634</strain>
    </source>
</reference>
<dbReference type="GO" id="GO:0008033">
    <property type="term" value="P:tRNA processing"/>
    <property type="evidence" value="ECO:0007669"/>
    <property type="project" value="UniProtKB-KW"/>
</dbReference>
<dbReference type="InterPro" id="IPR005636">
    <property type="entry name" value="DTW"/>
</dbReference>
<feature type="domain" description="DTW" evidence="6">
    <location>
        <begin position="77"/>
        <end position="272"/>
    </location>
</feature>
<keyword evidence="2" id="KW-0808">Transferase</keyword>
<evidence type="ECO:0000256" key="3">
    <source>
        <dbReference type="ARBA" id="ARBA00022691"/>
    </source>
</evidence>
<dbReference type="InterPro" id="IPR039262">
    <property type="entry name" value="DTWD2/TAPT"/>
</dbReference>
<dbReference type="GO" id="GO:0016432">
    <property type="term" value="F:tRNA-uridine aminocarboxypropyltransferase activity"/>
    <property type="evidence" value="ECO:0007669"/>
    <property type="project" value="UniProtKB-EC"/>
</dbReference>
<keyword evidence="4" id="KW-0819">tRNA processing</keyword>
<evidence type="ECO:0000313" key="8">
    <source>
        <dbReference type="Proteomes" id="UP000252884"/>
    </source>
</evidence>
<evidence type="ECO:0000259" key="6">
    <source>
        <dbReference type="SMART" id="SM01144"/>
    </source>
</evidence>
<dbReference type="PANTHER" id="PTHR21392">
    <property type="entry name" value="TRNA-URIDINE AMINOCARBOXYPROPYLTRANSFERASE 2"/>
    <property type="match status" value="1"/>
</dbReference>
<evidence type="ECO:0000256" key="2">
    <source>
        <dbReference type="ARBA" id="ARBA00022679"/>
    </source>
</evidence>
<dbReference type="SMART" id="SM01144">
    <property type="entry name" value="DTW"/>
    <property type="match status" value="1"/>
</dbReference>
<gene>
    <name evidence="7" type="ORF">DES41_105526</name>
</gene>
<name>A0A368XRJ3_9BURK</name>
<evidence type="ECO:0000256" key="1">
    <source>
        <dbReference type="ARBA" id="ARBA00012386"/>
    </source>
</evidence>
<organism evidence="7 8">
    <name type="scientific">Pseudorhodoferax soli</name>
    <dbReference type="NCBI Taxonomy" id="545864"/>
    <lineage>
        <taxon>Bacteria</taxon>
        <taxon>Pseudomonadati</taxon>
        <taxon>Pseudomonadota</taxon>
        <taxon>Betaproteobacteria</taxon>
        <taxon>Burkholderiales</taxon>
        <taxon>Comamonadaceae</taxon>
    </lineage>
</organism>
<dbReference type="PANTHER" id="PTHR21392:SF1">
    <property type="entry name" value="TRNA-URIDINE AMINOCARBOXYPROPYLTRANSFERASE"/>
    <property type="match status" value="1"/>
</dbReference>
<evidence type="ECO:0000313" key="7">
    <source>
        <dbReference type="EMBL" id="RCW70583.1"/>
    </source>
</evidence>
<dbReference type="Proteomes" id="UP000252884">
    <property type="component" value="Unassembled WGS sequence"/>
</dbReference>